<comment type="caution">
    <text evidence="2">The sequence shown here is derived from an EMBL/GenBank/DDBJ whole genome shotgun (WGS) entry which is preliminary data.</text>
</comment>
<dbReference type="Gene3D" id="3.40.50.300">
    <property type="entry name" value="P-loop containing nucleotide triphosphate hydrolases"/>
    <property type="match status" value="1"/>
</dbReference>
<gene>
    <name evidence="2" type="ORF">G3574_18105</name>
</gene>
<dbReference type="EMBL" id="JAAIVB010000064">
    <property type="protein sequence ID" value="NEX63000.1"/>
    <property type="molecule type" value="Genomic_DNA"/>
</dbReference>
<protein>
    <submittedName>
        <fullName evidence="2">AAA family ATPase</fullName>
    </submittedName>
</protein>
<feature type="domain" description="AAA" evidence="1">
    <location>
        <begin position="110"/>
        <end position="273"/>
    </location>
</feature>
<dbReference type="PANTHER" id="PTHR13696:SF52">
    <property type="entry name" value="PARA FAMILY PROTEIN CT_582"/>
    <property type="match status" value="1"/>
</dbReference>
<dbReference type="InterPro" id="IPR050678">
    <property type="entry name" value="DNA_Partitioning_ATPase"/>
</dbReference>
<dbReference type="AlphaFoldDB" id="A0A6B3SQ19"/>
<dbReference type="RefSeq" id="WP_163966277.1">
    <property type="nucleotide sequence ID" value="NZ_JAAIVB010000064.1"/>
</dbReference>
<keyword evidence="3" id="KW-1185">Reference proteome</keyword>
<dbReference type="CDD" id="cd02042">
    <property type="entry name" value="ParAB_family"/>
    <property type="match status" value="1"/>
</dbReference>
<evidence type="ECO:0000313" key="3">
    <source>
        <dbReference type="Proteomes" id="UP000482155"/>
    </source>
</evidence>
<dbReference type="InterPro" id="IPR027417">
    <property type="entry name" value="P-loop_NTPase"/>
</dbReference>
<sequence>MDNSTTGLAQVSMHELAELAGTAEDVLAQVREAMIEPHPRKVAPTFSSAMIADLCGVDKTQVKYLAQKHGLPQGNKQPGSKAKDYSLEDVITWVRTVAGRPQRPQTQQGKVIAVCNYKGGVAKTSTTVALAQGLTLRGLRVLVIDCDGQGTATQLLGISPEQDVDVEQTIMPFIHGDEPDLGYAVQPTYWHNLSVIPASSGLLAAEFAIPAKAMSQRGFRFWEMLKSGVAPLRTEFDVILIDTSPSLSHLTVNAMIAADGLLMPCPPDALDFASSVQFWGIFSELMEGLPDAMDKRYDFISVIYTKVQANEISRIVKTWMHQAYGRHINGIEIPDSTAARTASAQLKTIYDLSKPDGSAEAYRRYKDPLDRLADYVLDQLALAWRQK</sequence>
<proteinExistence type="predicted"/>
<organism evidence="2 3">
    <name type="scientific">Noviherbaspirillum galbum</name>
    <dbReference type="NCBI Taxonomy" id="2709383"/>
    <lineage>
        <taxon>Bacteria</taxon>
        <taxon>Pseudomonadati</taxon>
        <taxon>Pseudomonadota</taxon>
        <taxon>Betaproteobacteria</taxon>
        <taxon>Burkholderiales</taxon>
        <taxon>Oxalobacteraceae</taxon>
        <taxon>Noviherbaspirillum</taxon>
    </lineage>
</organism>
<dbReference type="SUPFAM" id="SSF52540">
    <property type="entry name" value="P-loop containing nucleoside triphosphate hydrolases"/>
    <property type="match status" value="1"/>
</dbReference>
<evidence type="ECO:0000313" key="2">
    <source>
        <dbReference type="EMBL" id="NEX63000.1"/>
    </source>
</evidence>
<evidence type="ECO:0000259" key="1">
    <source>
        <dbReference type="Pfam" id="PF13614"/>
    </source>
</evidence>
<dbReference type="InterPro" id="IPR025669">
    <property type="entry name" value="AAA_dom"/>
</dbReference>
<reference evidence="2 3" key="1">
    <citation type="submission" date="2020-02" db="EMBL/GenBank/DDBJ databases">
        <authorList>
            <person name="Kim M.K."/>
        </authorList>
    </citation>
    <scope>NUCLEOTIDE SEQUENCE [LARGE SCALE GENOMIC DNA]</scope>
    <source>
        <strain evidence="2 3">17J57-3</strain>
    </source>
</reference>
<dbReference type="Proteomes" id="UP000482155">
    <property type="component" value="Unassembled WGS sequence"/>
</dbReference>
<name>A0A6B3SQ19_9BURK</name>
<dbReference type="PANTHER" id="PTHR13696">
    <property type="entry name" value="P-LOOP CONTAINING NUCLEOSIDE TRIPHOSPHATE HYDROLASE"/>
    <property type="match status" value="1"/>
</dbReference>
<accession>A0A6B3SQ19</accession>
<dbReference type="Pfam" id="PF13614">
    <property type="entry name" value="AAA_31"/>
    <property type="match status" value="1"/>
</dbReference>